<sequence>MGSVKDLTVEKEPRENETGIGIFHFTDDYSVFDYGKMPDEIPGKGEALCRTAAYNFKELEKLGIKTHFRRLLKGNEMEVNLVRVLYPQKNEISAETANYLVPLEIIYRNSLPAGSSVFKRLEKGELKFEDLGLDHVPEPGEKFAKPIMDVSTKLELGDRYLNWEEAREMAKISGQQLAELKQTALKINEFLNRRAEEIGLEHADGKVEFAVTPKKELMLVDVFGTLDEDRMLFHNMHISKQVLRDYYKTLPWANEMISAKESGKPKETWPKPPKLPKELIEIVSNMYKSVCEAWINERIWNAPSIGEVVDSYKNFLDGLNK</sequence>
<dbReference type="PANTHER" id="PTHR43700:SF1">
    <property type="entry name" value="PHOSPHORIBOSYLAMINOIMIDAZOLE-SUCCINOCARBOXAMIDE SYNTHASE"/>
    <property type="match status" value="1"/>
</dbReference>
<evidence type="ECO:0000259" key="7">
    <source>
        <dbReference type="Pfam" id="PF01259"/>
    </source>
</evidence>
<keyword evidence="2 6" id="KW-0436">Ligase</keyword>
<dbReference type="Gene3D" id="3.30.200.20">
    <property type="entry name" value="Phosphorylase Kinase, domain 1"/>
    <property type="match status" value="1"/>
</dbReference>
<accession>A0A8T4KVQ9</accession>
<gene>
    <name evidence="6" type="primary">purC</name>
    <name evidence="8" type="ORF">J4415_01165</name>
</gene>
<evidence type="ECO:0000256" key="3">
    <source>
        <dbReference type="ARBA" id="ARBA00022741"/>
    </source>
</evidence>
<dbReference type="AlphaFoldDB" id="A0A8T4KVQ9"/>
<evidence type="ECO:0000256" key="1">
    <source>
        <dbReference type="ARBA" id="ARBA00004672"/>
    </source>
</evidence>
<protein>
    <recommendedName>
        <fullName evidence="6">Phosphoribosylaminoimidazole-succinocarboxamide synthase</fullName>
        <ecNumber evidence="6">6.3.2.6</ecNumber>
    </recommendedName>
    <alternativeName>
        <fullName evidence="6">SAICAR synthetase</fullName>
    </alternativeName>
</protein>
<name>A0A8T4KVQ9_9ARCH</name>
<keyword evidence="5 6" id="KW-0067">ATP-binding</keyword>
<evidence type="ECO:0000313" key="9">
    <source>
        <dbReference type="Proteomes" id="UP000677687"/>
    </source>
</evidence>
<dbReference type="Gene3D" id="3.30.470.20">
    <property type="entry name" value="ATP-grasp fold, B domain"/>
    <property type="match status" value="1"/>
</dbReference>
<dbReference type="GO" id="GO:0005524">
    <property type="term" value="F:ATP binding"/>
    <property type="evidence" value="ECO:0007669"/>
    <property type="project" value="UniProtKB-KW"/>
</dbReference>
<feature type="domain" description="SAICAR synthetase/ADE2 N-terminal" evidence="7">
    <location>
        <begin position="21"/>
        <end position="249"/>
    </location>
</feature>
<dbReference type="SUPFAM" id="SSF56104">
    <property type="entry name" value="SAICAR synthase-like"/>
    <property type="match status" value="1"/>
</dbReference>
<evidence type="ECO:0000256" key="2">
    <source>
        <dbReference type="ARBA" id="ARBA00022598"/>
    </source>
</evidence>
<comment type="caution">
    <text evidence="8">The sequence shown here is derived from an EMBL/GenBank/DDBJ whole genome shotgun (WGS) entry which is preliminary data.</text>
</comment>
<organism evidence="8 9">
    <name type="scientific">Candidatus Iainarchaeum sp</name>
    <dbReference type="NCBI Taxonomy" id="3101447"/>
    <lineage>
        <taxon>Archaea</taxon>
        <taxon>Candidatus Iainarchaeota</taxon>
        <taxon>Candidatus Iainarchaeia</taxon>
        <taxon>Candidatus Iainarchaeales</taxon>
        <taxon>Candidatus Iainarchaeaceae</taxon>
        <taxon>Candidatus Iainarchaeum</taxon>
    </lineage>
</organism>
<dbReference type="EC" id="6.3.2.6" evidence="6"/>
<comment type="pathway">
    <text evidence="1 6">Purine metabolism; IMP biosynthesis via de novo pathway; 5-amino-1-(5-phospho-D-ribosyl)imidazole-4-carboxamide from 5-amino-1-(5-phospho-D-ribosyl)imidazole-4-carboxylate: step 1/2.</text>
</comment>
<dbReference type="GO" id="GO:0004639">
    <property type="term" value="F:phosphoribosylaminoimidazolesuccinocarboxamide synthase activity"/>
    <property type="evidence" value="ECO:0007669"/>
    <property type="project" value="UniProtKB-UniRule"/>
</dbReference>
<reference evidence="8" key="1">
    <citation type="submission" date="2021-03" db="EMBL/GenBank/DDBJ databases">
        <authorList>
            <person name="Jaffe A."/>
        </authorList>
    </citation>
    <scope>NUCLEOTIDE SEQUENCE</scope>
    <source>
        <strain evidence="8">RIFCSPHIGHO2_01_FULL_AR10_44_11</strain>
    </source>
</reference>
<comment type="catalytic activity">
    <reaction evidence="6">
        <text>5-amino-1-(5-phospho-D-ribosyl)imidazole-4-carboxylate + L-aspartate + ATP = (2S)-2-[5-amino-1-(5-phospho-beta-D-ribosyl)imidazole-4-carboxamido]succinate + ADP + phosphate + 2 H(+)</text>
        <dbReference type="Rhea" id="RHEA:22628"/>
        <dbReference type="ChEBI" id="CHEBI:15378"/>
        <dbReference type="ChEBI" id="CHEBI:29991"/>
        <dbReference type="ChEBI" id="CHEBI:30616"/>
        <dbReference type="ChEBI" id="CHEBI:43474"/>
        <dbReference type="ChEBI" id="CHEBI:58443"/>
        <dbReference type="ChEBI" id="CHEBI:77657"/>
        <dbReference type="ChEBI" id="CHEBI:456216"/>
        <dbReference type="EC" id="6.3.2.6"/>
    </reaction>
</comment>
<dbReference type="InterPro" id="IPR028923">
    <property type="entry name" value="SAICAR_synt/ADE2_N"/>
</dbReference>
<evidence type="ECO:0000256" key="4">
    <source>
        <dbReference type="ARBA" id="ARBA00022755"/>
    </source>
</evidence>
<evidence type="ECO:0000256" key="5">
    <source>
        <dbReference type="ARBA" id="ARBA00022840"/>
    </source>
</evidence>
<comment type="similarity">
    <text evidence="6">Belongs to the SAICAR synthetase family.</text>
</comment>
<evidence type="ECO:0000256" key="6">
    <source>
        <dbReference type="HAMAP-Rule" id="MF_00137"/>
    </source>
</evidence>
<dbReference type="PANTHER" id="PTHR43700">
    <property type="entry name" value="PHOSPHORIBOSYLAMINOIMIDAZOLE-SUCCINOCARBOXAMIDE SYNTHASE"/>
    <property type="match status" value="1"/>
</dbReference>
<evidence type="ECO:0000313" key="8">
    <source>
        <dbReference type="EMBL" id="MBS3057219.1"/>
    </source>
</evidence>
<keyword evidence="3 6" id="KW-0547">Nucleotide-binding</keyword>
<dbReference type="GO" id="GO:0005737">
    <property type="term" value="C:cytoplasm"/>
    <property type="evidence" value="ECO:0007669"/>
    <property type="project" value="TreeGrafter"/>
</dbReference>
<dbReference type="HAMAP" id="MF_00137">
    <property type="entry name" value="SAICAR_synth"/>
    <property type="match status" value="1"/>
</dbReference>
<proteinExistence type="inferred from homology"/>
<dbReference type="GO" id="GO:0006189">
    <property type="term" value="P:'de novo' IMP biosynthetic process"/>
    <property type="evidence" value="ECO:0007669"/>
    <property type="project" value="UniProtKB-UniRule"/>
</dbReference>
<dbReference type="Proteomes" id="UP000677687">
    <property type="component" value="Unassembled WGS sequence"/>
</dbReference>
<reference evidence="8" key="2">
    <citation type="submission" date="2021-05" db="EMBL/GenBank/DDBJ databases">
        <title>Protein family content uncovers lineage relationships and bacterial pathway maintenance mechanisms in DPANN archaea.</title>
        <authorList>
            <person name="Castelle C.J."/>
            <person name="Meheust R."/>
            <person name="Jaffe A.L."/>
            <person name="Seitz K."/>
            <person name="Gong X."/>
            <person name="Baker B.J."/>
            <person name="Banfield J.F."/>
        </authorList>
    </citation>
    <scope>NUCLEOTIDE SEQUENCE</scope>
    <source>
        <strain evidence="8">RIFCSPHIGHO2_01_FULL_AR10_44_11</strain>
    </source>
</reference>
<dbReference type="EMBL" id="JAGVWD010000015">
    <property type="protein sequence ID" value="MBS3057219.1"/>
    <property type="molecule type" value="Genomic_DNA"/>
</dbReference>
<dbReference type="Pfam" id="PF01259">
    <property type="entry name" value="SAICAR_synt"/>
    <property type="match status" value="1"/>
</dbReference>
<keyword evidence="4 6" id="KW-0658">Purine biosynthesis</keyword>